<reference evidence="9" key="2">
    <citation type="journal article" date="2021" name="PeerJ">
        <title>Extensive microbial diversity within the chicken gut microbiome revealed by metagenomics and culture.</title>
        <authorList>
            <person name="Gilroy R."/>
            <person name="Ravi A."/>
            <person name="Getino M."/>
            <person name="Pursley I."/>
            <person name="Horton D.L."/>
            <person name="Alikhan N.F."/>
            <person name="Baker D."/>
            <person name="Gharbi K."/>
            <person name="Hall N."/>
            <person name="Watson M."/>
            <person name="Adriaenssens E.M."/>
            <person name="Foster-Nyarko E."/>
            <person name="Jarju S."/>
            <person name="Secka A."/>
            <person name="Antonio M."/>
            <person name="Oren A."/>
            <person name="Chaudhuri R.R."/>
            <person name="La Ragione R."/>
            <person name="Hildebrand F."/>
            <person name="Pallen M.J."/>
        </authorList>
    </citation>
    <scope>NUCLEOTIDE SEQUENCE</scope>
    <source>
        <strain evidence="9">ChiGjej2B2-12916</strain>
    </source>
</reference>
<evidence type="ECO:0000256" key="5">
    <source>
        <dbReference type="ARBA" id="ARBA00023049"/>
    </source>
</evidence>
<organism evidence="9 10">
    <name type="scientific">Candidatus Enterenecus faecium</name>
    <dbReference type="NCBI Taxonomy" id="2840780"/>
    <lineage>
        <taxon>Bacteria</taxon>
        <taxon>Bacillati</taxon>
        <taxon>Bacillota</taxon>
        <taxon>Clostridia</taxon>
        <taxon>Eubacteriales</taxon>
        <taxon>Candidatus Enterenecus</taxon>
    </lineage>
</organism>
<dbReference type="NCBIfam" id="TIGR00181">
    <property type="entry name" value="pepF"/>
    <property type="match status" value="1"/>
</dbReference>
<dbReference type="EC" id="3.4.24.-" evidence="6"/>
<evidence type="ECO:0000256" key="6">
    <source>
        <dbReference type="RuleBase" id="RU368091"/>
    </source>
</evidence>
<feature type="domain" description="Peptidase M3A/M3B catalytic" evidence="7">
    <location>
        <begin position="210"/>
        <end position="586"/>
    </location>
</feature>
<comment type="caution">
    <text evidence="9">The sequence shown here is derived from an EMBL/GenBank/DDBJ whole genome shotgun (WGS) entry which is preliminary data.</text>
</comment>
<evidence type="ECO:0000256" key="1">
    <source>
        <dbReference type="ARBA" id="ARBA00022670"/>
    </source>
</evidence>
<dbReference type="InterPro" id="IPR042088">
    <property type="entry name" value="OligoPept_F_C"/>
</dbReference>
<dbReference type="InterPro" id="IPR013647">
    <property type="entry name" value="OligopepF_N_dom"/>
</dbReference>
<dbReference type="InterPro" id="IPR001567">
    <property type="entry name" value="Pept_M3A_M3B_dom"/>
</dbReference>
<proteinExistence type="inferred from homology"/>
<dbReference type="Pfam" id="PF01432">
    <property type="entry name" value="Peptidase_M3"/>
    <property type="match status" value="1"/>
</dbReference>
<keyword evidence="1 6" id="KW-0645">Protease</keyword>
<evidence type="ECO:0000256" key="3">
    <source>
        <dbReference type="ARBA" id="ARBA00022801"/>
    </source>
</evidence>
<dbReference type="Gene3D" id="1.10.1370.20">
    <property type="entry name" value="Oligoendopeptidase f, C-terminal domain"/>
    <property type="match status" value="1"/>
</dbReference>
<name>A0A9D0YT45_9FIRM</name>
<comment type="similarity">
    <text evidence="6">Belongs to the peptidase M3B family.</text>
</comment>
<comment type="cofactor">
    <cofactor evidence="6">
        <name>Zn(2+)</name>
        <dbReference type="ChEBI" id="CHEBI:29105"/>
    </cofactor>
    <text evidence="6">Binds 1 zinc ion.</text>
</comment>
<dbReference type="InterPro" id="IPR004438">
    <property type="entry name" value="Peptidase_M3B"/>
</dbReference>
<dbReference type="GO" id="GO:0006508">
    <property type="term" value="P:proteolysis"/>
    <property type="evidence" value="ECO:0007669"/>
    <property type="project" value="UniProtKB-KW"/>
</dbReference>
<dbReference type="AlphaFoldDB" id="A0A9D0YT45"/>
<keyword evidence="2 6" id="KW-0479">Metal-binding</keyword>
<dbReference type="SUPFAM" id="SSF55486">
    <property type="entry name" value="Metalloproteases ('zincins'), catalytic domain"/>
    <property type="match status" value="1"/>
</dbReference>
<dbReference type="GO" id="GO:0006518">
    <property type="term" value="P:peptide metabolic process"/>
    <property type="evidence" value="ECO:0007669"/>
    <property type="project" value="TreeGrafter"/>
</dbReference>
<dbReference type="GO" id="GO:0004222">
    <property type="term" value="F:metalloendopeptidase activity"/>
    <property type="evidence" value="ECO:0007669"/>
    <property type="project" value="UniProtKB-UniRule"/>
</dbReference>
<sequence length="601" mass="67305">MSQMNAIPERDQVSVEETWNLTDLYADDAAWQAEFEVAQTYVDKLSAYAGRLGESGATLLEYLELCQEADTLLNNLANYAYRKGDQDTRVAQYQAMEGKISSLAVEISGATAFETPELLAIDPAKLEGFFQEEPGLELYRRYLTIIQEKRAHVLSDAEEKLLAAASDLAQAPSDVYAKLTYADLTFPSTTDGEGNEVPLSNGAFVPTQMSEDRVLRKNAFEAFYGVYGSVRNTAAATLNAEAKQRQFYANARKYPSALAAAVDSTRVPESVYHNLIQTVNANLDKMHRYIRLRKKLLGVDELHMYDIYAPMVSGGEKVIPYAEAKDTVFDALAPMGEKYRAIIREGFDNRWIDVRENVGKRSGAYSAGALCHPYVLLNHKDNLESMFTLAHEMGHAAHSYLSNRTQAPVYRDYVIFVAEVASTCNEALLMEYLLQRTTDKRERAALINHFLEQFKGTLYRQTMFAEFELRMGELCAKGEPLTADLLSAEYKALNEKYYGPDMVSDDEIALEWARIPHFYYNYYVYQYATGYSAAIALSRRILKGGESAVEDYLGFLSGGCSKDPIDLLKGAGVDMSSPAPIQDALDLFGTLLDEMEKLMEE</sequence>
<evidence type="ECO:0000313" key="9">
    <source>
        <dbReference type="EMBL" id="HIQ61751.1"/>
    </source>
</evidence>
<dbReference type="PANTHER" id="PTHR11804:SF84">
    <property type="entry name" value="SACCHAROLYSIN"/>
    <property type="match status" value="1"/>
</dbReference>
<evidence type="ECO:0000313" key="10">
    <source>
        <dbReference type="Proteomes" id="UP000886879"/>
    </source>
</evidence>
<keyword evidence="5 6" id="KW-0482">Metalloprotease</keyword>
<dbReference type="Gene3D" id="1.10.287.830">
    <property type="entry name" value="putative peptidase helix hairpin domain like"/>
    <property type="match status" value="1"/>
</dbReference>
<dbReference type="CDD" id="cd09608">
    <property type="entry name" value="M3B_PepF"/>
    <property type="match status" value="1"/>
</dbReference>
<dbReference type="Gene3D" id="1.20.140.70">
    <property type="entry name" value="Oligopeptidase f, N-terminal domain"/>
    <property type="match status" value="1"/>
</dbReference>
<evidence type="ECO:0000256" key="2">
    <source>
        <dbReference type="ARBA" id="ARBA00022723"/>
    </source>
</evidence>
<evidence type="ECO:0000256" key="4">
    <source>
        <dbReference type="ARBA" id="ARBA00022833"/>
    </source>
</evidence>
<gene>
    <name evidence="9" type="primary">pepF</name>
    <name evidence="9" type="ORF">IAD31_09195</name>
</gene>
<dbReference type="EMBL" id="DVFO01000100">
    <property type="protein sequence ID" value="HIQ61751.1"/>
    <property type="molecule type" value="Genomic_DNA"/>
</dbReference>
<protein>
    <recommendedName>
        <fullName evidence="6">Oligopeptidase F</fullName>
        <ecNumber evidence="6">3.4.24.-</ecNumber>
    </recommendedName>
</protein>
<dbReference type="InterPro" id="IPR045090">
    <property type="entry name" value="Pept_M3A_M3B"/>
</dbReference>
<dbReference type="Proteomes" id="UP000886879">
    <property type="component" value="Unassembled WGS sequence"/>
</dbReference>
<evidence type="ECO:0000259" key="8">
    <source>
        <dbReference type="Pfam" id="PF08439"/>
    </source>
</evidence>
<feature type="domain" description="Oligopeptidase F N-terminal" evidence="8">
    <location>
        <begin position="117"/>
        <end position="186"/>
    </location>
</feature>
<keyword evidence="3 6" id="KW-0378">Hydrolase</keyword>
<reference evidence="9" key="1">
    <citation type="submission" date="2020-10" db="EMBL/GenBank/DDBJ databases">
        <authorList>
            <person name="Gilroy R."/>
        </authorList>
    </citation>
    <scope>NUCLEOTIDE SEQUENCE</scope>
    <source>
        <strain evidence="9">ChiGjej2B2-12916</strain>
    </source>
</reference>
<accession>A0A9D0YT45</accession>
<dbReference type="GO" id="GO:0046872">
    <property type="term" value="F:metal ion binding"/>
    <property type="evidence" value="ECO:0007669"/>
    <property type="project" value="UniProtKB-UniRule"/>
</dbReference>
<evidence type="ECO:0000259" key="7">
    <source>
        <dbReference type="Pfam" id="PF01432"/>
    </source>
</evidence>
<comment type="function">
    <text evidence="6">Has oligopeptidase activity and degrades a variety of small bioactive peptides.</text>
</comment>
<dbReference type="Pfam" id="PF08439">
    <property type="entry name" value="Peptidase_M3_N"/>
    <property type="match status" value="1"/>
</dbReference>
<keyword evidence="4 6" id="KW-0862">Zinc</keyword>
<dbReference type="PANTHER" id="PTHR11804">
    <property type="entry name" value="PROTEASE M3 THIMET OLIGOPEPTIDASE-RELATED"/>
    <property type="match status" value="1"/>
</dbReference>